<dbReference type="KEGG" id="fsl:EJO69_01710"/>
<organism evidence="7 8">
    <name type="scientific">Flaviflexus salsibiostraticola</name>
    <dbReference type="NCBI Taxonomy" id="1282737"/>
    <lineage>
        <taxon>Bacteria</taxon>
        <taxon>Bacillati</taxon>
        <taxon>Actinomycetota</taxon>
        <taxon>Actinomycetes</taxon>
        <taxon>Actinomycetales</taxon>
        <taxon>Actinomycetaceae</taxon>
        <taxon>Flaviflexus</taxon>
    </lineage>
</organism>
<dbReference type="EMBL" id="CP034438">
    <property type="protein sequence ID" value="AZN29155.1"/>
    <property type="molecule type" value="Genomic_DNA"/>
</dbReference>
<dbReference type="Gene3D" id="1.20.120.640">
    <property type="entry name" value="Anticodon-binding domain of a subclass of class I aminoacyl-tRNA synthetases"/>
    <property type="match status" value="1"/>
</dbReference>
<name>A0A3Q8WSN2_9ACTO</name>
<dbReference type="AlphaFoldDB" id="A0A3Q8WSN2"/>
<keyword evidence="3" id="KW-0547">Nucleotide-binding</keyword>
<dbReference type="PANTHER" id="PTHR10890">
    <property type="entry name" value="CYSTEINYL-TRNA SYNTHETASE"/>
    <property type="match status" value="1"/>
</dbReference>
<dbReference type="InterPro" id="IPR032678">
    <property type="entry name" value="tRNA-synt_1_cat_dom"/>
</dbReference>
<dbReference type="PANTHER" id="PTHR10890:SF3">
    <property type="entry name" value="CYSTEINE--TRNA LIGASE, CYTOPLASMIC"/>
    <property type="match status" value="1"/>
</dbReference>
<dbReference type="GO" id="GO:0005829">
    <property type="term" value="C:cytosol"/>
    <property type="evidence" value="ECO:0007669"/>
    <property type="project" value="TreeGrafter"/>
</dbReference>
<dbReference type="SUPFAM" id="SSF52374">
    <property type="entry name" value="Nucleotidylyl transferase"/>
    <property type="match status" value="1"/>
</dbReference>
<dbReference type="RefSeq" id="WP_126038392.1">
    <property type="nucleotide sequence ID" value="NZ_CP034438.1"/>
</dbReference>
<dbReference type="InterPro" id="IPR014729">
    <property type="entry name" value="Rossmann-like_a/b/a_fold"/>
</dbReference>
<evidence type="ECO:0000256" key="2">
    <source>
        <dbReference type="ARBA" id="ARBA00022598"/>
    </source>
</evidence>
<dbReference type="GO" id="GO:0004817">
    <property type="term" value="F:cysteine-tRNA ligase activity"/>
    <property type="evidence" value="ECO:0007669"/>
    <property type="project" value="TreeGrafter"/>
</dbReference>
<dbReference type="Pfam" id="PF01406">
    <property type="entry name" value="tRNA-synt_1e"/>
    <property type="match status" value="1"/>
</dbReference>
<evidence type="ECO:0000259" key="6">
    <source>
        <dbReference type="Pfam" id="PF01406"/>
    </source>
</evidence>
<dbReference type="Gene3D" id="3.40.50.620">
    <property type="entry name" value="HUPs"/>
    <property type="match status" value="1"/>
</dbReference>
<dbReference type="PRINTS" id="PR00983">
    <property type="entry name" value="TRNASYNTHCYS"/>
</dbReference>
<evidence type="ECO:0000256" key="5">
    <source>
        <dbReference type="SAM" id="MobiDB-lite"/>
    </source>
</evidence>
<evidence type="ECO:0000256" key="3">
    <source>
        <dbReference type="ARBA" id="ARBA00022741"/>
    </source>
</evidence>
<feature type="region of interest" description="Disordered" evidence="5">
    <location>
        <begin position="1"/>
        <end position="29"/>
    </location>
</feature>
<dbReference type="Proteomes" id="UP000270021">
    <property type="component" value="Chromosome"/>
</dbReference>
<reference evidence="7 8" key="1">
    <citation type="submission" date="2018-12" db="EMBL/GenBank/DDBJ databases">
        <title>Complete genome sequence of Flaviflexus salsibiostraticola KCTC 33148.</title>
        <authorList>
            <person name="Bae J.-W."/>
        </authorList>
    </citation>
    <scope>NUCLEOTIDE SEQUENCE [LARGE SCALE GENOMIC DNA]</scope>
    <source>
        <strain evidence="7 8">KCTC 33148</strain>
    </source>
</reference>
<dbReference type="OrthoDB" id="9815130at2"/>
<evidence type="ECO:0000256" key="1">
    <source>
        <dbReference type="ARBA" id="ARBA00011245"/>
    </source>
</evidence>
<dbReference type="GO" id="GO:0006423">
    <property type="term" value="P:cysteinyl-tRNA aminoacylation"/>
    <property type="evidence" value="ECO:0007669"/>
    <property type="project" value="TreeGrafter"/>
</dbReference>
<feature type="domain" description="tRNA synthetases class I catalytic" evidence="6">
    <location>
        <begin position="36"/>
        <end position="334"/>
    </location>
</feature>
<evidence type="ECO:0000313" key="8">
    <source>
        <dbReference type="Proteomes" id="UP000270021"/>
    </source>
</evidence>
<accession>A0A3Q8WSN2</accession>
<proteinExistence type="predicted"/>
<dbReference type="InterPro" id="IPR024909">
    <property type="entry name" value="Cys-tRNA/MSH_ligase"/>
</dbReference>
<evidence type="ECO:0000256" key="4">
    <source>
        <dbReference type="ARBA" id="ARBA00022840"/>
    </source>
</evidence>
<keyword evidence="4" id="KW-0067">ATP-binding</keyword>
<gene>
    <name evidence="7" type="ORF">EJO69_01710</name>
</gene>
<keyword evidence="2 7" id="KW-0436">Ligase</keyword>
<keyword evidence="8" id="KW-1185">Reference proteome</keyword>
<sequence length="407" mass="45261">MRSWPMPQLPELPGTGTGPRVLDSRTGRPIPLPGPEVNLYVCGITPYDATHLGHAFTYVTFDILIRVLKDAGMDVQYVQNITDIDDPLFERAEAVGIPWRELADSQIGLFRSDMDVLKVIPPTDWVAVSDVLDELEENARHLIDSGSAYGLTDDSGRTDYYRETSDADFTGEYLAGIDLIDVFRENGGDPDRPGKHHPLDPMIWKGAVGDDFRAEGEKPGEWRPGWHVECALIGHDFLGTTISVQGGGADLLFPHQEMTSIHHRDFDPPVVATGQMNTGLVAFEGEKMSKSLGNLVLVSKLIERGFEPMAVRLTLLNHRWDSNWEYTDEQLTLAERRVTRWRRVRHTGGAGAGELLATVRERLSDSLDTPGALAAIDEWAETNEHNDDREGAALFDDMCKTLLGLYL</sequence>
<protein>
    <submittedName>
        <fullName evidence="7">Cysteine--1-D-myo-inosityl 2-amino-2-deoxy-alpha-D-glucopyranoside ligase</fullName>
    </submittedName>
</protein>
<dbReference type="GO" id="GO:0005524">
    <property type="term" value="F:ATP binding"/>
    <property type="evidence" value="ECO:0007669"/>
    <property type="project" value="UniProtKB-KW"/>
</dbReference>
<comment type="subunit">
    <text evidence="1">Monomer.</text>
</comment>
<evidence type="ECO:0000313" key="7">
    <source>
        <dbReference type="EMBL" id="AZN29155.1"/>
    </source>
</evidence>